<reference evidence="3 4" key="1">
    <citation type="submission" date="2020-07" db="EMBL/GenBank/DDBJ databases">
        <title>Bacterium isolated from marine sediment.</title>
        <authorList>
            <person name="Shang D."/>
        </authorList>
    </citation>
    <scope>NUCLEOTIDE SEQUENCE [LARGE SCALE GENOMIC DNA]</scope>
    <source>
        <strain evidence="3 4">F6074</strain>
    </source>
</reference>
<dbReference type="InterPro" id="IPR006860">
    <property type="entry name" value="FecR"/>
</dbReference>
<dbReference type="PIRSF" id="PIRSF018266">
    <property type="entry name" value="FecR"/>
    <property type="match status" value="1"/>
</dbReference>
<dbReference type="EMBL" id="JACGLT010000003">
    <property type="protein sequence ID" value="MBA6152051.1"/>
    <property type="molecule type" value="Genomic_DNA"/>
</dbReference>
<proteinExistence type="predicted"/>
<dbReference type="PANTHER" id="PTHR30273:SF2">
    <property type="entry name" value="PROTEIN FECR"/>
    <property type="match status" value="1"/>
</dbReference>
<protein>
    <submittedName>
        <fullName evidence="3">FecR family protein</fullName>
    </submittedName>
</protein>
<dbReference type="Pfam" id="PF04773">
    <property type="entry name" value="FecR"/>
    <property type="match status" value="1"/>
</dbReference>
<dbReference type="FunFam" id="2.60.120.1440:FF:000001">
    <property type="entry name" value="Putative anti-sigma factor"/>
    <property type="match status" value="1"/>
</dbReference>
<dbReference type="InterPro" id="IPR032508">
    <property type="entry name" value="FecR_C"/>
</dbReference>
<name>A0A7W2R2Q1_9FLAO</name>
<gene>
    <name evidence="3" type="ORF">H3Z82_04860</name>
</gene>
<accession>A0A7W2R2Q1</accession>
<evidence type="ECO:0000259" key="2">
    <source>
        <dbReference type="Pfam" id="PF16344"/>
    </source>
</evidence>
<evidence type="ECO:0000313" key="4">
    <source>
        <dbReference type="Proteomes" id="UP000541857"/>
    </source>
</evidence>
<dbReference type="RefSeq" id="WP_182203138.1">
    <property type="nucleotide sequence ID" value="NZ_JACGLT010000003.1"/>
</dbReference>
<dbReference type="AlphaFoldDB" id="A0A7W2R2Q1"/>
<comment type="caution">
    <text evidence="3">The sequence shown here is derived from an EMBL/GenBank/DDBJ whole genome shotgun (WGS) entry which is preliminary data.</text>
</comment>
<evidence type="ECO:0000313" key="3">
    <source>
        <dbReference type="EMBL" id="MBA6152051.1"/>
    </source>
</evidence>
<dbReference type="Gene3D" id="3.55.50.30">
    <property type="match status" value="1"/>
</dbReference>
<keyword evidence="4" id="KW-1185">Reference proteome</keyword>
<dbReference type="Proteomes" id="UP000541857">
    <property type="component" value="Unassembled WGS sequence"/>
</dbReference>
<dbReference type="InterPro" id="IPR012373">
    <property type="entry name" value="Ferrdict_sens_TM"/>
</dbReference>
<dbReference type="PANTHER" id="PTHR30273">
    <property type="entry name" value="PERIPLASMIC SIGNAL SENSOR AND SIGMA FACTOR ACTIVATOR FECR-RELATED"/>
    <property type="match status" value="1"/>
</dbReference>
<dbReference type="GO" id="GO:0016989">
    <property type="term" value="F:sigma factor antagonist activity"/>
    <property type="evidence" value="ECO:0007669"/>
    <property type="project" value="TreeGrafter"/>
</dbReference>
<organism evidence="3 4">
    <name type="scientific">Gelidibacter maritimus</name>
    <dbReference type="NCBI Taxonomy" id="2761487"/>
    <lineage>
        <taxon>Bacteria</taxon>
        <taxon>Pseudomonadati</taxon>
        <taxon>Bacteroidota</taxon>
        <taxon>Flavobacteriia</taxon>
        <taxon>Flavobacteriales</taxon>
        <taxon>Flavobacteriaceae</taxon>
        <taxon>Gelidibacter</taxon>
    </lineage>
</organism>
<evidence type="ECO:0000259" key="1">
    <source>
        <dbReference type="Pfam" id="PF04773"/>
    </source>
</evidence>
<feature type="domain" description="Protein FecR C-terminal" evidence="2">
    <location>
        <begin position="304"/>
        <end position="371"/>
    </location>
</feature>
<dbReference type="Gene3D" id="2.60.120.1440">
    <property type="match status" value="1"/>
</dbReference>
<feature type="domain" description="FecR protein" evidence="1">
    <location>
        <begin position="169"/>
        <end position="259"/>
    </location>
</feature>
<dbReference type="Pfam" id="PF16344">
    <property type="entry name" value="FecR_C"/>
    <property type="match status" value="1"/>
</dbReference>
<sequence length="375" mass="42558">MKKIIIKYLNDSISDDELDRLKVWIQKPKNEQKFKEYVRINHELNGLNTKINTDKSFQHVLEQLHDTKGSSAGRLLNVLKYAAVFIGISLIGYGVYKGGTQNVYLPDVPQIVLQLEDGTTQIVEEGQSMVINNAAGQRVTQLNQQQLIYSSSDSAMTELRYNTLKVPYGKTFGLVLSDGTKVMLNAGSELKYPVHFIESENQRTVYLNGEAYFEVAKNEAHPFIVETHDMDIEVLGTTFNITSYTDDDKSYAVLVEGQVAAHNKLQAQSPLLMSPNQKVFFGQDELEIKAVSVDKYIAWVQGQLIFVDDSFAVIKNKLERKYNVTIKNNYKELNDVNITGTFKDESFDQVLKTFQTYIEFDYTIKNGVVTITEPK</sequence>